<evidence type="ECO:0000256" key="4">
    <source>
        <dbReference type="ARBA" id="ARBA00022833"/>
    </source>
</evidence>
<evidence type="ECO:0000313" key="12">
    <source>
        <dbReference type="Proteomes" id="UP001620626"/>
    </source>
</evidence>
<dbReference type="Proteomes" id="UP001620626">
    <property type="component" value="Unassembled WGS sequence"/>
</dbReference>
<dbReference type="InterPro" id="IPR001506">
    <property type="entry name" value="Peptidase_M12A"/>
</dbReference>
<comment type="caution">
    <text evidence="11">The sequence shown here is derived from an EMBL/GenBank/DDBJ whole genome shotgun (WGS) entry which is preliminary data.</text>
</comment>
<sequence length="927" mass="105098">MLSIETADVDNHGKLDKIQGSDTQNWDKCEPIENETTIIRLDKGCKNHLICYPSKLAKNFGNWKANGRMRVAKVDLQELSKKCAENDGPNQSNGGWHGLMIAKQNDGQLEFQSSLSANLSGKLGTEFFSDADFLELNFTKALMQQNGPLSAAKFDEALPLGAFIKDFEGMALRIVALELTKGIGQMHGTKMCKTMCDDDTTIAPSTTRMPPPMPAPKASNIDHLGLNCTQIEFVGSMPKIWLNMSVFPYAIACEQYEAPFNRETMYNKSPTGDDSFDACQKVPTSSNCDKRNELIVCYKRKSQTAVVNNEIGKICQKHLKIGQQKAHGFRIRLCTHREAEKQRIIVESVLDFSFTDEIHKSNRGFSYKVKAMLETLERTELFFIQFGNNDKQQSVALSDGKEISPQLSKTIGTILPSIASEPSSSPNKDGRGQHRTKQLHFVPPAEELRIFFQTPWPMFSQRITRKTNLLPFESNPNKTAPNICDLLADDCEATREILLQIREVLQCCSPFNPWNRCRCNVPNITVDKSEFAAPPGEKMSAPDTTPSSSSSSNRWGEKGDPLYWDDIFYTREMAQKRYDDYMEDCSKCVRSTPAEKSTKKRRKRQTAEHLNKWTKFPIAIHMNRERIPADVFDARKEAIKHGMELIMKDTCITLMLYTNKTAEEGIEVIVDGRNSWSEIGKTLAKWQELSLDWNSNGTAAHELLHALAIYHEHQRDDAFYFIKVNPICRMDGNYQPFNKTDNFGFPYDFDSVMQYPAHIDKQGYYYLITMGRFYQRTIGQDKRLSFKDSAIINHMYCKDYCNGTKNECQNGGYPSPKQCNECLCPEGYAGAHCDQLAQNQNCVDLSGTPNHLEADWQIRDLKPKLKCTGAEICPRICGTNHVEIIYRKDKRARGALLCCANDILQQNISRNWIGAEEADVDIIISAR</sequence>
<comment type="caution">
    <text evidence="7">Lacks conserved residue(s) required for the propagation of feature annotation.</text>
</comment>
<dbReference type="EMBL" id="JBICBT010000227">
    <property type="protein sequence ID" value="KAL3120001.1"/>
    <property type="molecule type" value="Genomic_DNA"/>
</dbReference>
<evidence type="ECO:0000313" key="11">
    <source>
        <dbReference type="EMBL" id="KAL3120001.1"/>
    </source>
</evidence>
<feature type="region of interest" description="Disordered" evidence="9">
    <location>
        <begin position="415"/>
        <end position="435"/>
    </location>
</feature>
<proteinExistence type="predicted"/>
<evidence type="ECO:0000259" key="10">
    <source>
        <dbReference type="PROSITE" id="PS51864"/>
    </source>
</evidence>
<dbReference type="GO" id="GO:0006508">
    <property type="term" value="P:proteolysis"/>
    <property type="evidence" value="ECO:0007669"/>
    <property type="project" value="UniProtKB-KW"/>
</dbReference>
<protein>
    <recommendedName>
        <fullName evidence="8">Metalloendopeptidase</fullName>
        <ecNumber evidence="8">3.4.24.-</ecNumber>
    </recommendedName>
</protein>
<evidence type="ECO:0000256" key="8">
    <source>
        <dbReference type="RuleBase" id="RU361183"/>
    </source>
</evidence>
<comment type="cofactor">
    <cofactor evidence="7 8">
        <name>Zn(2+)</name>
        <dbReference type="ChEBI" id="CHEBI:29105"/>
    </cofactor>
    <text evidence="7 8">Binds 1 zinc ion per subunit.</text>
</comment>
<keyword evidence="12" id="KW-1185">Reference proteome</keyword>
<dbReference type="PROSITE" id="PS01186">
    <property type="entry name" value="EGF_2"/>
    <property type="match status" value="1"/>
</dbReference>
<dbReference type="InterPro" id="IPR024079">
    <property type="entry name" value="MetalloPept_cat_dom_sf"/>
</dbReference>
<dbReference type="Gene3D" id="3.40.390.10">
    <property type="entry name" value="Collagenase (Catalytic Domain)"/>
    <property type="match status" value="1"/>
</dbReference>
<evidence type="ECO:0000256" key="6">
    <source>
        <dbReference type="ARBA" id="ARBA00023157"/>
    </source>
</evidence>
<evidence type="ECO:0000256" key="1">
    <source>
        <dbReference type="ARBA" id="ARBA00022670"/>
    </source>
</evidence>
<dbReference type="SMART" id="SM00235">
    <property type="entry name" value="ZnMc"/>
    <property type="match status" value="1"/>
</dbReference>
<dbReference type="PANTHER" id="PTHR10127:SF780">
    <property type="entry name" value="METALLOENDOPEPTIDASE"/>
    <property type="match status" value="1"/>
</dbReference>
<name>A0ABD2LXP8_9BILA</name>
<dbReference type="Pfam" id="PF01400">
    <property type="entry name" value="Astacin"/>
    <property type="match status" value="1"/>
</dbReference>
<evidence type="ECO:0000256" key="2">
    <source>
        <dbReference type="ARBA" id="ARBA00022723"/>
    </source>
</evidence>
<evidence type="ECO:0000256" key="5">
    <source>
        <dbReference type="ARBA" id="ARBA00023049"/>
    </source>
</evidence>
<dbReference type="PRINTS" id="PR00480">
    <property type="entry name" value="ASTACIN"/>
</dbReference>
<dbReference type="EC" id="3.4.24.-" evidence="8"/>
<dbReference type="PANTHER" id="PTHR10127">
    <property type="entry name" value="DISCOIDIN, CUB, EGF, LAMININ , AND ZINC METALLOPROTEASE DOMAIN CONTAINING"/>
    <property type="match status" value="1"/>
</dbReference>
<gene>
    <name evidence="11" type="ORF">niasHT_002202</name>
</gene>
<organism evidence="11 12">
    <name type="scientific">Heterodera trifolii</name>
    <dbReference type="NCBI Taxonomy" id="157864"/>
    <lineage>
        <taxon>Eukaryota</taxon>
        <taxon>Metazoa</taxon>
        <taxon>Ecdysozoa</taxon>
        <taxon>Nematoda</taxon>
        <taxon>Chromadorea</taxon>
        <taxon>Rhabditida</taxon>
        <taxon>Tylenchina</taxon>
        <taxon>Tylenchomorpha</taxon>
        <taxon>Tylenchoidea</taxon>
        <taxon>Heteroderidae</taxon>
        <taxon>Heteroderinae</taxon>
        <taxon>Heterodera</taxon>
    </lineage>
</organism>
<feature type="binding site" evidence="7">
    <location>
        <position position="711"/>
    </location>
    <ligand>
        <name>Zn(2+)</name>
        <dbReference type="ChEBI" id="CHEBI:29105"/>
        <note>catalytic</note>
    </ligand>
</feature>
<keyword evidence="3 7" id="KW-0378">Hydrolase</keyword>
<feature type="domain" description="Peptidase M12A" evidence="10">
    <location>
        <begin position="604"/>
        <end position="798"/>
    </location>
</feature>
<keyword evidence="4 7" id="KW-0862">Zinc</keyword>
<dbReference type="InterPro" id="IPR006026">
    <property type="entry name" value="Peptidase_Metallo"/>
</dbReference>
<dbReference type="SUPFAM" id="SSF55486">
    <property type="entry name" value="Metalloproteases ('zincins'), catalytic domain"/>
    <property type="match status" value="1"/>
</dbReference>
<keyword evidence="6" id="KW-1015">Disulfide bond</keyword>
<keyword evidence="1 7" id="KW-0645">Protease</keyword>
<evidence type="ECO:0000256" key="9">
    <source>
        <dbReference type="SAM" id="MobiDB-lite"/>
    </source>
</evidence>
<keyword evidence="2 7" id="KW-0479">Metal-binding</keyword>
<evidence type="ECO:0000256" key="3">
    <source>
        <dbReference type="ARBA" id="ARBA00022801"/>
    </source>
</evidence>
<feature type="binding site" evidence="7">
    <location>
        <position position="701"/>
    </location>
    <ligand>
        <name>Zn(2+)</name>
        <dbReference type="ChEBI" id="CHEBI:29105"/>
        <note>catalytic</note>
    </ligand>
</feature>
<reference evidence="11 12" key="1">
    <citation type="submission" date="2024-10" db="EMBL/GenBank/DDBJ databases">
        <authorList>
            <person name="Kim D."/>
        </authorList>
    </citation>
    <scope>NUCLEOTIDE SEQUENCE [LARGE SCALE GENOMIC DNA]</scope>
    <source>
        <strain evidence="11">BH-2024</strain>
    </source>
</reference>
<dbReference type="GO" id="GO:0004222">
    <property type="term" value="F:metalloendopeptidase activity"/>
    <property type="evidence" value="ECO:0007669"/>
    <property type="project" value="UniProtKB-UniRule"/>
</dbReference>
<dbReference type="GO" id="GO:0008270">
    <property type="term" value="F:zinc ion binding"/>
    <property type="evidence" value="ECO:0007669"/>
    <property type="project" value="UniProtKB-UniRule"/>
</dbReference>
<evidence type="ECO:0000256" key="7">
    <source>
        <dbReference type="PROSITE-ProRule" id="PRU01211"/>
    </source>
</evidence>
<keyword evidence="5 7" id="KW-0482">Metalloprotease</keyword>
<feature type="region of interest" description="Disordered" evidence="9">
    <location>
        <begin position="530"/>
        <end position="556"/>
    </location>
</feature>
<dbReference type="PROSITE" id="PS00022">
    <property type="entry name" value="EGF_1"/>
    <property type="match status" value="1"/>
</dbReference>
<feature type="binding site" evidence="7">
    <location>
        <position position="705"/>
    </location>
    <ligand>
        <name>Zn(2+)</name>
        <dbReference type="ChEBI" id="CHEBI:29105"/>
        <note>catalytic</note>
    </ligand>
</feature>
<dbReference type="InterPro" id="IPR000742">
    <property type="entry name" value="EGF"/>
</dbReference>
<dbReference type="AlphaFoldDB" id="A0ABD2LXP8"/>
<feature type="active site" evidence="7">
    <location>
        <position position="702"/>
    </location>
</feature>
<accession>A0ABD2LXP8</accession>
<dbReference type="PROSITE" id="PS51864">
    <property type="entry name" value="ASTACIN"/>
    <property type="match status" value="1"/>
</dbReference>